<accession>A0A1F4XL96</accession>
<feature type="domain" description="ATP-grasp" evidence="2">
    <location>
        <begin position="103"/>
        <end position="288"/>
    </location>
</feature>
<reference evidence="3 4" key="1">
    <citation type="journal article" date="2016" name="Nat. Commun.">
        <title>Thousands of microbial genomes shed light on interconnected biogeochemical processes in an aquifer system.</title>
        <authorList>
            <person name="Anantharaman K."/>
            <person name="Brown C.T."/>
            <person name="Hug L.A."/>
            <person name="Sharon I."/>
            <person name="Castelle C.J."/>
            <person name="Probst A.J."/>
            <person name="Thomas B.C."/>
            <person name="Singh A."/>
            <person name="Wilkins M.J."/>
            <person name="Karaoz U."/>
            <person name="Brodie E.L."/>
            <person name="Williams K.H."/>
            <person name="Hubbard S.S."/>
            <person name="Banfield J.F."/>
        </authorList>
    </citation>
    <scope>NUCLEOTIDE SEQUENCE [LARGE SCALE GENOMIC DNA]</scope>
</reference>
<dbReference type="PROSITE" id="PS50975">
    <property type="entry name" value="ATP_GRASP"/>
    <property type="match status" value="1"/>
</dbReference>
<dbReference type="STRING" id="1817814.A2V81_02590"/>
<evidence type="ECO:0000256" key="1">
    <source>
        <dbReference type="PROSITE-ProRule" id="PRU00409"/>
    </source>
</evidence>
<dbReference type="InterPro" id="IPR013651">
    <property type="entry name" value="ATP-grasp_RimK-type"/>
</dbReference>
<dbReference type="AlphaFoldDB" id="A0A1F4XL96"/>
<dbReference type="GO" id="GO:0005524">
    <property type="term" value="F:ATP binding"/>
    <property type="evidence" value="ECO:0007669"/>
    <property type="project" value="UniProtKB-UniRule"/>
</dbReference>
<dbReference type="PANTHER" id="PTHR21621">
    <property type="entry name" value="RIBOSOMAL PROTEIN S6 MODIFICATION PROTEIN"/>
    <property type="match status" value="1"/>
</dbReference>
<dbReference type="SUPFAM" id="SSF56059">
    <property type="entry name" value="Glutathione synthetase ATP-binding domain-like"/>
    <property type="match status" value="1"/>
</dbReference>
<dbReference type="Pfam" id="PF08443">
    <property type="entry name" value="RimK"/>
    <property type="match status" value="1"/>
</dbReference>
<dbReference type="EMBL" id="MEWR01000008">
    <property type="protein sequence ID" value="OGC82388.1"/>
    <property type="molecule type" value="Genomic_DNA"/>
</dbReference>
<gene>
    <name evidence="3" type="ORF">A2V81_02590</name>
</gene>
<protein>
    <recommendedName>
        <fullName evidence="2">ATP-grasp domain-containing protein</fullName>
    </recommendedName>
</protein>
<sequence>MLNYWHLIAVMNFYCITDDRNPTTNKLLFEACQKRNINFVKIVGKEYDMSLSVDLGTNDLLYRVGTRQESIIVEKLLLNLKCVSLYDDYLTGVKKPVNVIESSILHLKAHIPIPKTIFALTNNRKLLLKYVEQLDGFPLIIKAAGGSHGVGVIKVDSAETLFSLADYLLVHDNNDFILREYIDYVHHARLIVLGNKVIDSIEYKRVRGDFRSNVGHELEVNKKKFTDVIEESAVKAVHSLGWEFGGVDVLIDKNGNHYLIEVNMPCFFPRCQMITGTDIAGMMIGYLLEKAKSWSKQL</sequence>
<proteinExistence type="predicted"/>
<keyword evidence="1" id="KW-0067">ATP-binding</keyword>
<evidence type="ECO:0000313" key="3">
    <source>
        <dbReference type="EMBL" id="OGC82388.1"/>
    </source>
</evidence>
<dbReference type="GO" id="GO:0016879">
    <property type="term" value="F:ligase activity, forming carbon-nitrogen bonds"/>
    <property type="evidence" value="ECO:0007669"/>
    <property type="project" value="TreeGrafter"/>
</dbReference>
<dbReference type="GO" id="GO:0046872">
    <property type="term" value="F:metal ion binding"/>
    <property type="evidence" value="ECO:0007669"/>
    <property type="project" value="InterPro"/>
</dbReference>
<dbReference type="InterPro" id="IPR011761">
    <property type="entry name" value="ATP-grasp"/>
</dbReference>
<dbReference type="PANTHER" id="PTHR21621:SF0">
    <property type="entry name" value="BETA-CITRYLGLUTAMATE SYNTHASE B-RELATED"/>
    <property type="match status" value="1"/>
</dbReference>
<evidence type="ECO:0000259" key="2">
    <source>
        <dbReference type="PROSITE" id="PS50975"/>
    </source>
</evidence>
<dbReference type="Proteomes" id="UP000177614">
    <property type="component" value="Unassembled WGS sequence"/>
</dbReference>
<dbReference type="GO" id="GO:0005737">
    <property type="term" value="C:cytoplasm"/>
    <property type="evidence" value="ECO:0007669"/>
    <property type="project" value="TreeGrafter"/>
</dbReference>
<comment type="caution">
    <text evidence="3">The sequence shown here is derived from an EMBL/GenBank/DDBJ whole genome shotgun (WGS) entry which is preliminary data.</text>
</comment>
<evidence type="ECO:0000313" key="4">
    <source>
        <dbReference type="Proteomes" id="UP000177614"/>
    </source>
</evidence>
<dbReference type="Gene3D" id="3.30.470.20">
    <property type="entry name" value="ATP-grasp fold, B domain"/>
    <property type="match status" value="1"/>
</dbReference>
<dbReference type="Gene3D" id="3.30.1490.20">
    <property type="entry name" value="ATP-grasp fold, A domain"/>
    <property type="match status" value="1"/>
</dbReference>
<dbReference type="InterPro" id="IPR013815">
    <property type="entry name" value="ATP_grasp_subdomain_1"/>
</dbReference>
<name>A0A1F4XL96_9BACT</name>
<organism evidence="3 4">
    <name type="scientific">Candidatus Abawacabacteria bacterium RBG_16_42_10</name>
    <dbReference type="NCBI Taxonomy" id="1817814"/>
    <lineage>
        <taxon>Bacteria</taxon>
        <taxon>Candidatus Abawacaibacteriota</taxon>
    </lineage>
</organism>
<keyword evidence="1" id="KW-0547">Nucleotide-binding</keyword>